<protein>
    <submittedName>
        <fullName evidence="6">DNA-binding transcriptional LysR family regulator</fullName>
    </submittedName>
</protein>
<dbReference type="InterPro" id="IPR036388">
    <property type="entry name" value="WH-like_DNA-bd_sf"/>
</dbReference>
<evidence type="ECO:0000256" key="1">
    <source>
        <dbReference type="ARBA" id="ARBA00009437"/>
    </source>
</evidence>
<evidence type="ECO:0000313" key="7">
    <source>
        <dbReference type="Proteomes" id="UP000541352"/>
    </source>
</evidence>
<dbReference type="Gene3D" id="1.10.10.10">
    <property type="entry name" value="Winged helix-like DNA-binding domain superfamily/Winged helix DNA-binding domain"/>
    <property type="match status" value="1"/>
</dbReference>
<dbReference type="Gene3D" id="3.40.190.290">
    <property type="match status" value="1"/>
</dbReference>
<dbReference type="PRINTS" id="PR00039">
    <property type="entry name" value="HTHLYSR"/>
</dbReference>
<dbReference type="InterPro" id="IPR000847">
    <property type="entry name" value="LysR_HTH_N"/>
</dbReference>
<dbReference type="PROSITE" id="PS50931">
    <property type="entry name" value="HTH_LYSR"/>
    <property type="match status" value="1"/>
</dbReference>
<dbReference type="SUPFAM" id="SSF46785">
    <property type="entry name" value="Winged helix' DNA-binding domain"/>
    <property type="match status" value="1"/>
</dbReference>
<dbReference type="SUPFAM" id="SSF53850">
    <property type="entry name" value="Periplasmic binding protein-like II"/>
    <property type="match status" value="1"/>
</dbReference>
<dbReference type="GO" id="GO:0000976">
    <property type="term" value="F:transcription cis-regulatory region binding"/>
    <property type="evidence" value="ECO:0007669"/>
    <property type="project" value="TreeGrafter"/>
</dbReference>
<evidence type="ECO:0000313" key="6">
    <source>
        <dbReference type="EMBL" id="MBB3836845.1"/>
    </source>
</evidence>
<feature type="domain" description="HTH lysR-type" evidence="5">
    <location>
        <begin position="2"/>
        <end position="58"/>
    </location>
</feature>
<dbReference type="InterPro" id="IPR005119">
    <property type="entry name" value="LysR_subst-bd"/>
</dbReference>
<dbReference type="PANTHER" id="PTHR30126:SF39">
    <property type="entry name" value="HTH-TYPE TRANSCRIPTIONAL REGULATOR CYSL"/>
    <property type="match status" value="1"/>
</dbReference>
<dbReference type="Proteomes" id="UP000541352">
    <property type="component" value="Unassembled WGS sequence"/>
</dbReference>
<gene>
    <name evidence="6" type="ORF">FHS57_000827</name>
</gene>
<accession>A0A7W5ZHR5</accession>
<keyword evidence="3 6" id="KW-0238">DNA-binding</keyword>
<dbReference type="RefSeq" id="WP_183971606.1">
    <property type="nucleotide sequence ID" value="NZ_JACIBY010000001.1"/>
</dbReference>
<keyword evidence="7" id="KW-1185">Reference proteome</keyword>
<organism evidence="6 7">
    <name type="scientific">Runella defluvii</name>
    <dbReference type="NCBI Taxonomy" id="370973"/>
    <lineage>
        <taxon>Bacteria</taxon>
        <taxon>Pseudomonadati</taxon>
        <taxon>Bacteroidota</taxon>
        <taxon>Cytophagia</taxon>
        <taxon>Cytophagales</taxon>
        <taxon>Spirosomataceae</taxon>
        <taxon>Runella</taxon>
    </lineage>
</organism>
<comment type="similarity">
    <text evidence="1">Belongs to the LysR transcriptional regulatory family.</text>
</comment>
<keyword evidence="4" id="KW-0804">Transcription</keyword>
<dbReference type="Pfam" id="PF03466">
    <property type="entry name" value="LysR_substrate"/>
    <property type="match status" value="1"/>
</dbReference>
<dbReference type="AlphaFoldDB" id="A0A7W5ZHR5"/>
<evidence type="ECO:0000256" key="2">
    <source>
        <dbReference type="ARBA" id="ARBA00023015"/>
    </source>
</evidence>
<evidence type="ECO:0000259" key="5">
    <source>
        <dbReference type="PROSITE" id="PS50931"/>
    </source>
</evidence>
<name>A0A7W5ZHR5_9BACT</name>
<reference evidence="6 7" key="1">
    <citation type="submission" date="2020-08" db="EMBL/GenBank/DDBJ databases">
        <title>Genomic Encyclopedia of Type Strains, Phase IV (KMG-IV): sequencing the most valuable type-strain genomes for metagenomic binning, comparative biology and taxonomic classification.</title>
        <authorList>
            <person name="Goeker M."/>
        </authorList>
    </citation>
    <scope>NUCLEOTIDE SEQUENCE [LARGE SCALE GENOMIC DNA]</scope>
    <source>
        <strain evidence="6 7">DSM 17976</strain>
    </source>
</reference>
<sequence>MIDFAHLVLLEVAKQLNFSKAAEKLYLSQPSVSKHIKNLEGVYGVALFERKTNGISLTEEGHILVDFLTKAHQLNQELQFEISTLRNQSDAKGALVVGASTTVALYLIPRIFSSFRQAFPNIQLQLINRNSDNILKALLNHEVDVGIVEGAHKLSSVSYQFWLRDEVVAVCASNSPFAKTTTLSLEQLLRTPIAVREKGSGTLAVVVDALKNKGIALPQLPIQAVIGGTEALKNFILENGSLAFLPQLSVQKQLVNGELTKIEIPGLNIHRDFYIVQRQGAENHKLPRLFIKHCQQGINF</sequence>
<dbReference type="GO" id="GO:0003700">
    <property type="term" value="F:DNA-binding transcription factor activity"/>
    <property type="evidence" value="ECO:0007669"/>
    <property type="project" value="InterPro"/>
</dbReference>
<comment type="caution">
    <text evidence="6">The sequence shown here is derived from an EMBL/GenBank/DDBJ whole genome shotgun (WGS) entry which is preliminary data.</text>
</comment>
<dbReference type="PANTHER" id="PTHR30126">
    <property type="entry name" value="HTH-TYPE TRANSCRIPTIONAL REGULATOR"/>
    <property type="match status" value="1"/>
</dbReference>
<dbReference type="Pfam" id="PF00126">
    <property type="entry name" value="HTH_1"/>
    <property type="match status" value="1"/>
</dbReference>
<evidence type="ECO:0000256" key="4">
    <source>
        <dbReference type="ARBA" id="ARBA00023163"/>
    </source>
</evidence>
<keyword evidence="2" id="KW-0805">Transcription regulation</keyword>
<proteinExistence type="inferred from homology"/>
<dbReference type="InterPro" id="IPR036390">
    <property type="entry name" value="WH_DNA-bd_sf"/>
</dbReference>
<dbReference type="EMBL" id="JACIBY010000001">
    <property type="protein sequence ID" value="MBB3836845.1"/>
    <property type="molecule type" value="Genomic_DNA"/>
</dbReference>
<evidence type="ECO:0000256" key="3">
    <source>
        <dbReference type="ARBA" id="ARBA00023125"/>
    </source>
</evidence>